<proteinExistence type="predicted"/>
<reference evidence="3 4" key="1">
    <citation type="journal article" date="2019" name="Emerg. Microbes Infect.">
        <title>Comprehensive subspecies identification of 175 nontuberculous mycobacteria species based on 7547 genomic profiles.</title>
        <authorList>
            <person name="Matsumoto Y."/>
            <person name="Kinjo T."/>
            <person name="Motooka D."/>
            <person name="Nabeya D."/>
            <person name="Jung N."/>
            <person name="Uechi K."/>
            <person name="Horii T."/>
            <person name="Iida T."/>
            <person name="Fujita J."/>
            <person name="Nakamura S."/>
        </authorList>
    </citation>
    <scope>NUCLEOTIDE SEQUENCE [LARGE SCALE GENOMIC DNA]</scope>
    <source>
        <strain evidence="3 4">JCM 17322</strain>
    </source>
</reference>
<evidence type="ECO:0000313" key="3">
    <source>
        <dbReference type="EMBL" id="GFG73127.1"/>
    </source>
</evidence>
<gene>
    <name evidence="3" type="ORF">MBOT_04920</name>
</gene>
<dbReference type="PANTHER" id="PTHR43646">
    <property type="entry name" value="GLYCOSYLTRANSFERASE"/>
    <property type="match status" value="1"/>
</dbReference>
<dbReference type="Proteomes" id="UP000465361">
    <property type="component" value="Unassembled WGS sequence"/>
</dbReference>
<dbReference type="AlphaFoldDB" id="A0A7I9XUY0"/>
<name>A0A7I9XUY0_9MYCO</name>
<keyword evidence="1" id="KW-1133">Transmembrane helix</keyword>
<feature type="transmembrane region" description="Helical" evidence="1">
    <location>
        <begin position="162"/>
        <end position="187"/>
    </location>
</feature>
<evidence type="ECO:0000313" key="4">
    <source>
        <dbReference type="Proteomes" id="UP000465361"/>
    </source>
</evidence>
<evidence type="ECO:0000256" key="1">
    <source>
        <dbReference type="SAM" id="Phobius"/>
    </source>
</evidence>
<dbReference type="InterPro" id="IPR001173">
    <property type="entry name" value="Glyco_trans_2-like"/>
</dbReference>
<keyword evidence="1" id="KW-0812">Transmembrane</keyword>
<comment type="caution">
    <text evidence="3">The sequence shown here is derived from an EMBL/GenBank/DDBJ whole genome shotgun (WGS) entry which is preliminary data.</text>
</comment>
<dbReference type="NCBIfam" id="TIGR03965">
    <property type="entry name" value="mycofact_glyco"/>
    <property type="match status" value="1"/>
</dbReference>
<dbReference type="Pfam" id="PF13632">
    <property type="entry name" value="Glyco_trans_2_3"/>
    <property type="match status" value="1"/>
</dbReference>
<accession>A0A7I9XUY0</accession>
<dbReference type="EMBL" id="BLKW01000002">
    <property type="protein sequence ID" value="GFG73127.1"/>
    <property type="molecule type" value="Genomic_DNA"/>
</dbReference>
<dbReference type="SUPFAM" id="SSF53448">
    <property type="entry name" value="Nucleotide-diphospho-sugar transferases"/>
    <property type="match status" value="1"/>
</dbReference>
<feature type="domain" description="Glycosyltransferase 2-like" evidence="2">
    <location>
        <begin position="3"/>
        <end position="184"/>
    </location>
</feature>
<sequence>MAFLDSDVVPRRGWLEALLGHFCDPTVALVAPRIISLTQSDHLLARYEAVRSSLDLGQREAPVIPYSAVSYVPSAAIICRTSMLRDIGGFDETLQSGEDVDLCWRLVEAGARLRYEPIALVAHDHRTELRDWLARRAFYGSSAAPLSIRHPDKTAPLVISGWALAAWVLMAVGSGIGYLASLAAAALTGRRIAATMQGADTQLWDVVAVAARGLWSAALQLASAICRHYWPIALCAAIVSRQFRRAVIIAAIVDGVVDWIDRRGVTDDDARPIGLLSYLLLKRLDDLAYGAGLWCGVLRERNVGALKPQIRI</sequence>
<dbReference type="PANTHER" id="PTHR43646:SF6">
    <property type="entry name" value="PRE-MYCOFACTOCIN GLYCOSYLTRANSFERASE"/>
    <property type="match status" value="1"/>
</dbReference>
<dbReference type="Gene3D" id="3.90.550.10">
    <property type="entry name" value="Spore Coat Polysaccharide Biosynthesis Protein SpsA, Chain A"/>
    <property type="match status" value="1"/>
</dbReference>
<evidence type="ECO:0000259" key="2">
    <source>
        <dbReference type="Pfam" id="PF13632"/>
    </source>
</evidence>
<organism evidence="3 4">
    <name type="scientific">Mycobacterium botniense</name>
    <dbReference type="NCBI Taxonomy" id="84962"/>
    <lineage>
        <taxon>Bacteria</taxon>
        <taxon>Bacillati</taxon>
        <taxon>Actinomycetota</taxon>
        <taxon>Actinomycetes</taxon>
        <taxon>Mycobacteriales</taxon>
        <taxon>Mycobacteriaceae</taxon>
        <taxon>Mycobacterium</taxon>
    </lineage>
</organism>
<dbReference type="InterPro" id="IPR029044">
    <property type="entry name" value="Nucleotide-diphossugar_trans"/>
</dbReference>
<keyword evidence="1" id="KW-0472">Membrane</keyword>
<dbReference type="InterPro" id="IPR023981">
    <property type="entry name" value="MftF"/>
</dbReference>
<keyword evidence="4" id="KW-1185">Reference proteome</keyword>
<protein>
    <recommendedName>
        <fullName evidence="2">Glycosyltransferase 2-like domain-containing protein</fullName>
    </recommendedName>
</protein>
<dbReference type="GO" id="GO:0016740">
    <property type="term" value="F:transferase activity"/>
    <property type="evidence" value="ECO:0007669"/>
    <property type="project" value="InterPro"/>
</dbReference>